<evidence type="ECO:0000313" key="2">
    <source>
        <dbReference type="EMBL" id="NRF69262.1"/>
    </source>
</evidence>
<dbReference type="RefSeq" id="WP_173125821.1">
    <property type="nucleotide sequence ID" value="NZ_JABRWJ010000006.1"/>
</dbReference>
<accession>A0ABX2EL25</accession>
<comment type="caution">
    <text evidence="2">The sequence shown here is derived from an EMBL/GenBank/DDBJ whole genome shotgun (WGS) entry which is preliminary data.</text>
</comment>
<proteinExistence type="predicted"/>
<sequence length="257" mass="27612">MKPAVVPRLLLGGSLLCLAMACPARTIKVCIPANPFPPLTFPDREGQGQWLVRKAVERQGDAVEFEAVPWVRCTDGVAAGTYDVAMPPSAHAAFLPTMAFPMAAGQVDQGRAVGSVTLVALRRVGSRAYWDGTSFSGLTTPVMFNKGVVTVREKLARLGVPGDEGASANESLLNKLLLGRGEILVLNAQQAAEEVASDEFRGKLEILPTPFLSFTLHAAFNRKFQAAQPAYVEAIWTEIGRLRASPEWSRVAPTLAK</sequence>
<dbReference type="SUPFAM" id="SSF53850">
    <property type="entry name" value="Periplasmic binding protein-like II"/>
    <property type="match status" value="1"/>
</dbReference>
<gene>
    <name evidence="2" type="ORF">HLB44_19885</name>
</gene>
<evidence type="ECO:0008006" key="4">
    <source>
        <dbReference type="Google" id="ProtNLM"/>
    </source>
</evidence>
<name>A0ABX2EL25_9BURK</name>
<feature type="chain" id="PRO_5047111806" description="Solute-binding protein family 3/N-terminal domain-containing protein" evidence="1">
    <location>
        <begin position="20"/>
        <end position="257"/>
    </location>
</feature>
<dbReference type="EMBL" id="JABRWJ010000006">
    <property type="protein sequence ID" value="NRF69262.1"/>
    <property type="molecule type" value="Genomic_DNA"/>
</dbReference>
<keyword evidence="3" id="KW-1185">Reference proteome</keyword>
<evidence type="ECO:0000256" key="1">
    <source>
        <dbReference type="SAM" id="SignalP"/>
    </source>
</evidence>
<feature type="signal peptide" evidence="1">
    <location>
        <begin position="1"/>
        <end position="19"/>
    </location>
</feature>
<dbReference type="Proteomes" id="UP000737171">
    <property type="component" value="Unassembled WGS sequence"/>
</dbReference>
<dbReference type="PROSITE" id="PS51257">
    <property type="entry name" value="PROKAR_LIPOPROTEIN"/>
    <property type="match status" value="1"/>
</dbReference>
<evidence type="ECO:0000313" key="3">
    <source>
        <dbReference type="Proteomes" id="UP000737171"/>
    </source>
</evidence>
<keyword evidence="1" id="KW-0732">Signal</keyword>
<organism evidence="2 3">
    <name type="scientific">Pseudaquabacterium terrae</name>
    <dbReference type="NCBI Taxonomy" id="2732868"/>
    <lineage>
        <taxon>Bacteria</taxon>
        <taxon>Pseudomonadati</taxon>
        <taxon>Pseudomonadota</taxon>
        <taxon>Betaproteobacteria</taxon>
        <taxon>Burkholderiales</taxon>
        <taxon>Sphaerotilaceae</taxon>
        <taxon>Pseudaquabacterium</taxon>
    </lineage>
</organism>
<protein>
    <recommendedName>
        <fullName evidence="4">Solute-binding protein family 3/N-terminal domain-containing protein</fullName>
    </recommendedName>
</protein>
<reference evidence="2 3" key="1">
    <citation type="submission" date="2020-05" db="EMBL/GenBank/DDBJ databases">
        <title>Aquincola sp. isolate from soil.</title>
        <authorList>
            <person name="Han J."/>
            <person name="Kim D.-U."/>
        </authorList>
    </citation>
    <scope>NUCLEOTIDE SEQUENCE [LARGE SCALE GENOMIC DNA]</scope>
    <source>
        <strain evidence="2 3">S2</strain>
    </source>
</reference>